<dbReference type="AlphaFoldDB" id="A0A1N6VIB6"/>
<organism evidence="1 2">
    <name type="scientific">Haladaptatus litoreus</name>
    <dbReference type="NCBI Taxonomy" id="553468"/>
    <lineage>
        <taxon>Archaea</taxon>
        <taxon>Methanobacteriati</taxon>
        <taxon>Methanobacteriota</taxon>
        <taxon>Stenosarchaea group</taxon>
        <taxon>Halobacteria</taxon>
        <taxon>Halobacteriales</taxon>
        <taxon>Haladaptataceae</taxon>
        <taxon>Haladaptatus</taxon>
    </lineage>
</organism>
<accession>A0A1N6VIB6</accession>
<proteinExistence type="predicted"/>
<gene>
    <name evidence="1" type="ORF">SAMN05421858_0371</name>
</gene>
<evidence type="ECO:0000313" key="1">
    <source>
        <dbReference type="EMBL" id="SIQ77622.1"/>
    </source>
</evidence>
<name>A0A1N6VIB6_9EURY</name>
<dbReference type="Proteomes" id="UP000186914">
    <property type="component" value="Unassembled WGS sequence"/>
</dbReference>
<evidence type="ECO:0000313" key="2">
    <source>
        <dbReference type="Proteomes" id="UP000186914"/>
    </source>
</evidence>
<keyword evidence="2" id="KW-1185">Reference proteome</keyword>
<dbReference type="EMBL" id="FTNO01000001">
    <property type="protein sequence ID" value="SIQ77622.1"/>
    <property type="molecule type" value="Genomic_DNA"/>
</dbReference>
<sequence>MDSVRESDVFSLGMIFASSLLFLAYIFLGTPVLAIPPVLLVLGSCVARYAPKASGYGSHFSR</sequence>
<protein>
    <submittedName>
        <fullName evidence="1">Uncharacterized protein</fullName>
    </submittedName>
</protein>
<reference evidence="2" key="1">
    <citation type="submission" date="2017-01" db="EMBL/GenBank/DDBJ databases">
        <authorList>
            <person name="Varghese N."/>
            <person name="Submissions S."/>
        </authorList>
    </citation>
    <scope>NUCLEOTIDE SEQUENCE [LARGE SCALE GENOMIC DNA]</scope>
    <source>
        <strain evidence="2">CGMCC 1.7737</strain>
    </source>
</reference>